<evidence type="ECO:0000313" key="6">
    <source>
        <dbReference type="EMBL" id="GAB92086.1"/>
    </source>
</evidence>
<dbReference type="InterPro" id="IPR009081">
    <property type="entry name" value="PP-bd_ACP"/>
</dbReference>
<comment type="caution">
    <text evidence="6">The sequence shown here is derived from an EMBL/GenBank/DDBJ whole genome shotgun (WGS) entry which is preliminary data.</text>
</comment>
<dbReference type="InterPro" id="IPR025110">
    <property type="entry name" value="AMP-bd_C"/>
</dbReference>
<evidence type="ECO:0000256" key="3">
    <source>
        <dbReference type="ARBA" id="ARBA00022553"/>
    </source>
</evidence>
<dbReference type="InterPro" id="IPR023213">
    <property type="entry name" value="CAT-like_dom_sf"/>
</dbReference>
<dbReference type="GO" id="GO:0043041">
    <property type="term" value="P:amino acid activation for nonribosomal peptide biosynthetic process"/>
    <property type="evidence" value="ECO:0007669"/>
    <property type="project" value="TreeGrafter"/>
</dbReference>
<evidence type="ECO:0000256" key="1">
    <source>
        <dbReference type="ARBA" id="ARBA00001957"/>
    </source>
</evidence>
<dbReference type="Gene3D" id="2.30.38.10">
    <property type="entry name" value="Luciferase, Domain 3"/>
    <property type="match status" value="1"/>
</dbReference>
<comment type="cofactor">
    <cofactor evidence="1">
        <name>pantetheine 4'-phosphate</name>
        <dbReference type="ChEBI" id="CHEBI:47942"/>
    </cofactor>
</comment>
<dbReference type="FunFam" id="3.40.50.12780:FF:000012">
    <property type="entry name" value="Non-ribosomal peptide synthetase"/>
    <property type="match status" value="1"/>
</dbReference>
<dbReference type="InterPro" id="IPR020845">
    <property type="entry name" value="AMP-binding_CS"/>
</dbReference>
<dbReference type="Gene3D" id="3.30.559.10">
    <property type="entry name" value="Chloramphenicol acetyltransferase-like domain"/>
    <property type="match status" value="3"/>
</dbReference>
<dbReference type="Proteomes" id="UP000008363">
    <property type="component" value="Unassembled WGS sequence"/>
</dbReference>
<organism evidence="6 7">
    <name type="scientific">Gordonia rhizosphera NBRC 16068</name>
    <dbReference type="NCBI Taxonomy" id="1108045"/>
    <lineage>
        <taxon>Bacteria</taxon>
        <taxon>Bacillati</taxon>
        <taxon>Actinomycetota</taxon>
        <taxon>Actinomycetes</taxon>
        <taxon>Mycobacteriales</taxon>
        <taxon>Gordoniaceae</taxon>
        <taxon>Gordonia</taxon>
    </lineage>
</organism>
<dbReference type="Pfam" id="PF00668">
    <property type="entry name" value="Condensation"/>
    <property type="match status" value="3"/>
</dbReference>
<dbReference type="InterPro" id="IPR001031">
    <property type="entry name" value="Thioesterase"/>
</dbReference>
<reference evidence="6 7" key="1">
    <citation type="submission" date="2012-08" db="EMBL/GenBank/DDBJ databases">
        <title>Whole genome shotgun sequence of Gordonia rhizosphera NBRC 16068.</title>
        <authorList>
            <person name="Takarada H."/>
            <person name="Isaki S."/>
            <person name="Hosoyama A."/>
            <person name="Tsuchikane K."/>
            <person name="Katsumata H."/>
            <person name="Baba S."/>
            <person name="Ohji S."/>
            <person name="Yamazaki S."/>
            <person name="Fujita N."/>
        </authorList>
    </citation>
    <scope>NUCLEOTIDE SEQUENCE [LARGE SCALE GENOMIC DNA]</scope>
    <source>
        <strain evidence="6 7">NBRC 16068</strain>
    </source>
</reference>
<dbReference type="SMART" id="SM00823">
    <property type="entry name" value="PKS_PP"/>
    <property type="match status" value="2"/>
</dbReference>
<accession>K6WEA9</accession>
<dbReference type="Pfam" id="PF13193">
    <property type="entry name" value="AMP-binding_C"/>
    <property type="match status" value="2"/>
</dbReference>
<dbReference type="Gene3D" id="3.40.50.980">
    <property type="match status" value="2"/>
</dbReference>
<dbReference type="InterPro" id="IPR020806">
    <property type="entry name" value="PKS_PP-bd"/>
</dbReference>
<dbReference type="GO" id="GO:0005737">
    <property type="term" value="C:cytoplasm"/>
    <property type="evidence" value="ECO:0007669"/>
    <property type="project" value="TreeGrafter"/>
</dbReference>
<dbReference type="SMART" id="SM00824">
    <property type="entry name" value="PKS_TE"/>
    <property type="match status" value="1"/>
</dbReference>
<dbReference type="Gene3D" id="3.30.559.30">
    <property type="entry name" value="Nonribosomal peptide synthetase, condensation domain"/>
    <property type="match status" value="3"/>
</dbReference>
<dbReference type="PROSITE" id="PS00455">
    <property type="entry name" value="AMP_BINDING"/>
    <property type="match status" value="2"/>
</dbReference>
<keyword evidence="3" id="KW-0597">Phosphoprotein</keyword>
<dbReference type="NCBIfam" id="TIGR01733">
    <property type="entry name" value="AA-adenyl-dom"/>
    <property type="match status" value="2"/>
</dbReference>
<keyword evidence="7" id="KW-1185">Reference proteome</keyword>
<feature type="domain" description="Carrier" evidence="5">
    <location>
        <begin position="2523"/>
        <end position="2598"/>
    </location>
</feature>
<dbReference type="InterPro" id="IPR020802">
    <property type="entry name" value="TesA-like"/>
</dbReference>
<dbReference type="STRING" id="1108045.GORHZ_160_00010"/>
<dbReference type="SUPFAM" id="SSF52777">
    <property type="entry name" value="CoA-dependent acyltransferases"/>
    <property type="match status" value="6"/>
</dbReference>
<feature type="region of interest" description="Disordered" evidence="4">
    <location>
        <begin position="1"/>
        <end position="20"/>
    </location>
</feature>
<dbReference type="Gene3D" id="3.40.50.1820">
    <property type="entry name" value="alpha/beta hydrolase"/>
    <property type="match status" value="1"/>
</dbReference>
<dbReference type="GO" id="GO:0003824">
    <property type="term" value="F:catalytic activity"/>
    <property type="evidence" value="ECO:0007669"/>
    <property type="project" value="InterPro"/>
</dbReference>
<evidence type="ECO:0000313" key="7">
    <source>
        <dbReference type="Proteomes" id="UP000008363"/>
    </source>
</evidence>
<dbReference type="Gene3D" id="3.40.50.12780">
    <property type="entry name" value="N-terminal domain of ligase-like"/>
    <property type="match status" value="1"/>
</dbReference>
<keyword evidence="2" id="KW-0596">Phosphopantetheine</keyword>
<feature type="domain" description="Carrier" evidence="5">
    <location>
        <begin position="988"/>
        <end position="1062"/>
    </location>
</feature>
<evidence type="ECO:0000256" key="4">
    <source>
        <dbReference type="SAM" id="MobiDB-lite"/>
    </source>
</evidence>
<dbReference type="InterPro" id="IPR001242">
    <property type="entry name" value="Condensation_dom"/>
</dbReference>
<dbReference type="Gene3D" id="3.30.300.30">
    <property type="match status" value="2"/>
</dbReference>
<dbReference type="InterPro" id="IPR045851">
    <property type="entry name" value="AMP-bd_C_sf"/>
</dbReference>
<dbReference type="GO" id="GO:0031177">
    <property type="term" value="F:phosphopantetheine binding"/>
    <property type="evidence" value="ECO:0007669"/>
    <property type="project" value="InterPro"/>
</dbReference>
<dbReference type="FunFam" id="1.10.1200.10:FF:000005">
    <property type="entry name" value="Nonribosomal peptide synthetase 1"/>
    <property type="match status" value="1"/>
</dbReference>
<protein>
    <submittedName>
        <fullName evidence="6">Putative non-ribosomal peptide synthetase</fullName>
    </submittedName>
</protein>
<evidence type="ECO:0000256" key="2">
    <source>
        <dbReference type="ARBA" id="ARBA00022450"/>
    </source>
</evidence>
<dbReference type="SUPFAM" id="SSF53474">
    <property type="entry name" value="alpha/beta-Hydrolases"/>
    <property type="match status" value="1"/>
</dbReference>
<dbReference type="Gene3D" id="1.10.1200.10">
    <property type="entry name" value="ACP-like"/>
    <property type="match status" value="1"/>
</dbReference>
<dbReference type="Pfam" id="PF00975">
    <property type="entry name" value="Thioesterase"/>
    <property type="match status" value="1"/>
</dbReference>
<dbReference type="PANTHER" id="PTHR45527:SF1">
    <property type="entry name" value="FATTY ACID SYNTHASE"/>
    <property type="match status" value="1"/>
</dbReference>
<dbReference type="InterPro" id="IPR010071">
    <property type="entry name" value="AA_adenyl_dom"/>
</dbReference>
<feature type="region of interest" description="Disordered" evidence="4">
    <location>
        <begin position="969"/>
        <end position="989"/>
    </location>
</feature>
<dbReference type="PROSITE" id="PS50075">
    <property type="entry name" value="CARRIER"/>
    <property type="match status" value="2"/>
</dbReference>
<name>K6WEA9_9ACTN</name>
<dbReference type="EMBL" id="BAHC01000160">
    <property type="protein sequence ID" value="GAB92086.1"/>
    <property type="molecule type" value="Genomic_DNA"/>
</dbReference>
<dbReference type="SUPFAM" id="SSF56801">
    <property type="entry name" value="Acetyl-CoA synthetase-like"/>
    <property type="match status" value="2"/>
</dbReference>
<dbReference type="PANTHER" id="PTHR45527">
    <property type="entry name" value="NONRIBOSOMAL PEPTIDE SYNTHETASE"/>
    <property type="match status" value="1"/>
</dbReference>
<dbReference type="InterPro" id="IPR029058">
    <property type="entry name" value="AB_hydrolase_fold"/>
</dbReference>
<dbReference type="GO" id="GO:0044550">
    <property type="term" value="P:secondary metabolite biosynthetic process"/>
    <property type="evidence" value="ECO:0007669"/>
    <property type="project" value="TreeGrafter"/>
</dbReference>
<dbReference type="CDD" id="cd05930">
    <property type="entry name" value="A_NRPS"/>
    <property type="match status" value="2"/>
</dbReference>
<dbReference type="InterPro" id="IPR036736">
    <property type="entry name" value="ACP-like_sf"/>
</dbReference>
<dbReference type="UniPathway" id="UPA00011"/>
<dbReference type="InterPro" id="IPR042099">
    <property type="entry name" value="ANL_N_sf"/>
</dbReference>
<sequence>MPPTTPTEDSPMRSGSTDRPIVDGLESATDLAPFPLTSAQQGLWFAQQLLTDTPIVIANFIEFTGEVDVDLLDEVCRRGLHEVGSGMLRLVEVDGKPHQVVDHAQTDTITRIDLRDADDPVTAAWEWMVADYTLPFDLLADRLIRGAILRLGNEHYYWYSCIHHIAIDGYGAIRFMNRAAGLYSTLLAGDDDAADSYSVPALTELVTTEQEYVGSKRFETDRAYWAEKARGLPEPISLAEGAAPADLVPIHAGGQIDADLSDRLSKAAKRHGSIDTAFIIAALATYFALVADTDDVVMSLPVSARTNAVLRRSAGMVSNVVPIRMRFDRETTVAELIRMVGLELTGALRHQRYRSEDLHRDLGLGSDGLELGGIYGPTINVMNFPTDIRLGPVDGHFTVLSTGPINDIAVNLYPGSGGAMRIDIHANHHLYEQDSLDKHYQRLVTVLSALVDAAPDDRPLDIDILTDTERQSLVPAIGRPDAAPTTLAALIADAVDRAPDAMAISHHDGAGEVARFTYREAYRWAQALAHRLVEAGAAPEKFVALALPRSADSVRTLWAIVATGAAVLPIDPDYPADRISYMLSDSGTTLGVTTAALRPGLPDDIRWIVLNDIGSQADPVTSPAPLAAPIHLDSPAYVIYTSGSTGQPKGVVVTHRGLANLAAERRITYRIDTGSRFLHNTSPSFDMAIGEQVSALSAAAGLVVSAPGLSPSELAGVIRAAGVTHALLTPTVLATLGRTDLDGVQVLGVGGEAVTADLVRRWSPDRLMLNGYGPSEATDIATVAELRADRPVTIGRPVHGFELLVLDSDLRPVPPGVKGALYVSGPGLARGYHARSALTASRFVAHPWSAGARMYRTGDIVSWTTGSDDGPIPELRYHGRDDNQVKIRGRRVELGEIESAVAQAPSVAQSVVAVRDTTLGARLVAYVVSDVPNPDVGVIRRHCESRLPAGMLPAAYVILEELPRTANGKLDHKRLPQPDFAADTPYRAPSDDKERRLAAAYAEVLGRDRVGADDSFFVLGGDSIAALTLVSSARAAGLHFSPRDVFERKTVAGVAAVATTDDNRSRLDELPGGGEGFLPLTPIMRWLTGRSGGFNRYSQHLVLELPEGIGHDGIVATLDAVVAHHDALRARLVAEPGMGPGLRVSATPPHSTADLLTSVDVSDADDLRDVAEQALDTALGLLDPRSGVMARFVWLRRDSERDLLIVAIHHLVIDGVSWRVLVPDLMAAWTAVAAGRPPALPPTGTSLRRWAHALVEQADQIAADERDYWTTHLEAIPGDADLCPDPDRDSAATVERLTVDLDADLTRAVIDTVPTALRATAEEILLATLSLALIESGLSHDGMVVAQLEGHGREEDLVEGADLSRTIGWFTTAYPVRVDLADVSTTSADRTVAAVKCVKEAIRGIPSRGAGFGIASHLSRVVDIPAVHPVVAINYLGRVSTSMLPRGVAEVGWVPTDIVGSLTARPDDDMPAAVPFDVNAIVIDSKTTGMTLHVTVDHVVRLIDAATTSSIVDRWRVALATLVDAVAAGAHGWTPSDVRAARVEQTDLDRLALRFPAMTDVWPTSPLQRGFAYHAALAAGSGTATGRHDVYVSQATVVLEGRVDFDRLHQAAETVVGRHPALRSAFVPSGRGELIAVICRDARPDWQFVDLTTVTDDTDAACARFRSGELSRPFPLDHPPLIRFALVRRESDRFDLVVTVHHIVVDGWSMPLLLRDLLTCYAAGPAAPALLPPAPSYRAFLEWLKRQDTAAAAAAWRDAFADSDAPTYIAGDHLEVPSTVKSGHITLDIDSATWRSITQHANESGITANTVIQSLWGLLLSRLTESQGANRTSDVTFGATVNGRPAELDDVADIVGLFINTVPVRIRSMPGDRIVDIWQRLQDDQTRLLEHQHIGLTDIQHAAGDGTRFDTLAVFESYPIDAATISAADPVDGVRIVDIVTDERTHYPLTLTVTLHPCPRITFTHRLDAIPEDTATAIAARFDQMLRAVAADPLLPVKELPILLDHERRHVVPARGPAAQPERSLAQIIRAAVESAPDRTALIDDRVTLTYREADTRSAGLAAALMSAGAAPEQFVAIALPRSADSVLAVWAVAKTGAAFLPIDPRYPADRVDYMLADSGVALGVTDRAHRASLPDSVHWILLEDLQIGDGEAPADRSSAVAWRGESVDIAHPAYMIYTSGSTGRPKGVVVPHRGLANMVADLHRTFRVTADSRFLHAASPSFDMAFLEQAAALSAAATLVISSPDDGPTRLPEFAARHHVTSVLVTPTVLATLDPGKFGDLRTLVVGGEAVGPDLVSQWSADCTMLNGYGPTETTVIATAAVLRAGARVGIGKPLSGFELMVLDAALRPVPVGVVGELYIAGPCLARGYHRRPGLTAARFVAHPYGAPGERIYRTGDLVAWGDDDSLVYIGRNDRQVKVRGHRIELGEIDHTLNRHPQVRHAITVGRSTPAGDTALVSYVVVADGSRPDPRQIRAFAAEFLAAHQVPTEVMIIDAIPASPSGKVDEAALPAPQWSSGRPYAAPTTESEHLVAAAFAEELSCDRVGVDEDFFLMGGSSLSAFAMVARLRERTGVALPIAALLENPTPRALARLLDEPTRSADLEAFDVILPIRETTSGTPLLCIHPAIGLAWGYGGLTRYVHDRSIYGVQVPGITDDRSIAPIDSIDSLAAFYLDEIRRVVGPGPYHLLGWSLGGVIAQSMAAQLQTAGEHVASLTLLDSTPDPGVLPVLDETLRMRDLISALGLDDQLLAGLAQSDDTPVSESSVASLLAHIEDAPPGLDDGVVGRLLEGATHTTALLRAHRPPTVAGDVFLVTADPDGTTPRSVHNSWVPYVQGTIEDSYTYASHWQLCSFEALSVIGPQIDDHLRRSDRADRHSDAVDEVER</sequence>
<dbReference type="Pfam" id="PF00501">
    <property type="entry name" value="AMP-binding"/>
    <property type="match status" value="2"/>
</dbReference>
<dbReference type="GO" id="GO:0008610">
    <property type="term" value="P:lipid biosynthetic process"/>
    <property type="evidence" value="ECO:0007669"/>
    <property type="project" value="UniProtKB-ARBA"/>
</dbReference>
<proteinExistence type="predicted"/>
<dbReference type="InterPro" id="IPR000873">
    <property type="entry name" value="AMP-dep_synth/lig_dom"/>
</dbReference>
<evidence type="ECO:0000259" key="5">
    <source>
        <dbReference type="PROSITE" id="PS50075"/>
    </source>
</evidence>
<dbReference type="SUPFAM" id="SSF47336">
    <property type="entry name" value="ACP-like"/>
    <property type="match status" value="2"/>
</dbReference>
<gene>
    <name evidence="6" type="ORF">GORHZ_160_00010</name>
</gene>
<dbReference type="eggNOG" id="COG1020">
    <property type="taxonomic scope" value="Bacteria"/>
</dbReference>
<dbReference type="Pfam" id="PF00550">
    <property type="entry name" value="PP-binding"/>
    <property type="match status" value="2"/>
</dbReference>